<evidence type="ECO:0000256" key="5">
    <source>
        <dbReference type="PROSITE-ProRule" id="PRU01248"/>
    </source>
</evidence>
<dbReference type="InterPro" id="IPR010998">
    <property type="entry name" value="Integrase_recombinase_N"/>
</dbReference>
<dbReference type="RefSeq" id="WP_204295295.1">
    <property type="nucleotide sequence ID" value="NZ_BAAAGQ010000007.1"/>
</dbReference>
<feature type="region of interest" description="Disordered" evidence="6">
    <location>
        <begin position="37"/>
        <end position="56"/>
    </location>
</feature>
<accession>A0ABQ3WEM8</accession>
<dbReference type="SUPFAM" id="SSF56349">
    <property type="entry name" value="DNA breaking-rejoining enzymes"/>
    <property type="match status" value="1"/>
</dbReference>
<keyword evidence="3 5" id="KW-0238">DNA-binding</keyword>
<dbReference type="Gene3D" id="1.10.443.10">
    <property type="entry name" value="Intergrase catalytic core"/>
    <property type="match status" value="1"/>
</dbReference>
<evidence type="ECO:0000256" key="3">
    <source>
        <dbReference type="ARBA" id="ARBA00023125"/>
    </source>
</evidence>
<dbReference type="PROSITE" id="PS51900">
    <property type="entry name" value="CB"/>
    <property type="match status" value="1"/>
</dbReference>
<keyword evidence="2" id="KW-0229">DNA integration</keyword>
<reference evidence="9" key="1">
    <citation type="submission" date="2021-01" db="EMBL/GenBank/DDBJ databases">
        <title>Whole genome shotgun sequence of Actinoplanes capillaceus NBRC 16408.</title>
        <authorList>
            <person name="Komaki H."/>
            <person name="Tamura T."/>
        </authorList>
    </citation>
    <scope>NUCLEOTIDE SEQUENCE [LARGE SCALE GENOMIC DNA]</scope>
    <source>
        <strain evidence="9">NBRC 16408</strain>
    </source>
</reference>
<organism evidence="9">
    <name type="scientific">Actinoplanes campanulatus</name>
    <dbReference type="NCBI Taxonomy" id="113559"/>
    <lineage>
        <taxon>Bacteria</taxon>
        <taxon>Bacillati</taxon>
        <taxon>Actinomycetota</taxon>
        <taxon>Actinomycetes</taxon>
        <taxon>Micromonosporales</taxon>
        <taxon>Micromonosporaceae</taxon>
        <taxon>Actinoplanes</taxon>
    </lineage>
</organism>
<dbReference type="Pfam" id="PF00589">
    <property type="entry name" value="Phage_integrase"/>
    <property type="match status" value="1"/>
</dbReference>
<keyword evidence="4" id="KW-0233">DNA recombination</keyword>
<dbReference type="EMBL" id="BOMF01000036">
    <property type="protein sequence ID" value="GID44693.1"/>
    <property type="molecule type" value="Genomic_DNA"/>
</dbReference>
<dbReference type="PROSITE" id="PS51898">
    <property type="entry name" value="TYR_RECOMBINASE"/>
    <property type="match status" value="1"/>
</dbReference>
<feature type="domain" description="Tyr recombinase" evidence="7">
    <location>
        <begin position="185"/>
        <end position="402"/>
    </location>
</feature>
<evidence type="ECO:0000256" key="6">
    <source>
        <dbReference type="SAM" id="MobiDB-lite"/>
    </source>
</evidence>
<protein>
    <recommendedName>
        <fullName evidence="10">Site-specific recombinase XerD</fullName>
    </recommendedName>
</protein>
<gene>
    <name evidence="9" type="ORF">Aca07nite_19680</name>
</gene>
<name>A0ABQ3WEM8_9ACTN</name>
<sequence length="421" mass="46804">MAGHIQDRWYKTEKDENGKPHRVKTDRYGTGLRYRARYIGPDGTEQSQSFPDRQKGRAEEWLTQIKADMASGDFIDPKAARITFGQYAEKWLATLTSDPSTRASVRSQIRLHAIPYLGTRPMDSFGPSHIREWLSELETAVPAASYRHVIFGNVSGIFMAAIEDRLRKSNPCRSRSVTVPPTAPNRVRPWTTARTFAVRAGLPERLRAMVDAAGGCGLRQGEVFGLPVDEIGFDTGWLHVGYQVKNMSGHLVFAPPKRGKVRDVPLAPAVADAFGAHLEQFPPVAVTLPWLRPDGPLVTKKLMFTAEEGGAVRRSDFNTYAWKPALVAAGVIQPPERGKRHQAAREHGMHALRHFYASVLLDAGENIKALSTYLGHSDPGFTLRVYTHLMPSSDHRARNAMDSVYGRPFSRSDGPQTAQEQ</sequence>
<dbReference type="InterPro" id="IPR002104">
    <property type="entry name" value="Integrase_catalytic"/>
</dbReference>
<dbReference type="InterPro" id="IPR011010">
    <property type="entry name" value="DNA_brk_join_enz"/>
</dbReference>
<evidence type="ECO:0000313" key="9">
    <source>
        <dbReference type="EMBL" id="GID44693.1"/>
    </source>
</evidence>
<dbReference type="PANTHER" id="PTHR30349">
    <property type="entry name" value="PHAGE INTEGRASE-RELATED"/>
    <property type="match status" value="1"/>
</dbReference>
<dbReference type="InterPro" id="IPR004107">
    <property type="entry name" value="Integrase_SAM-like_N"/>
</dbReference>
<proteinExistence type="inferred from homology"/>
<evidence type="ECO:0000259" key="8">
    <source>
        <dbReference type="PROSITE" id="PS51900"/>
    </source>
</evidence>
<dbReference type="InterPro" id="IPR013762">
    <property type="entry name" value="Integrase-like_cat_sf"/>
</dbReference>
<comment type="caution">
    <text evidence="9">The sequence shown here is derived from an EMBL/GenBank/DDBJ whole genome shotgun (WGS) entry which is preliminary data.</text>
</comment>
<dbReference type="InterPro" id="IPR044068">
    <property type="entry name" value="CB"/>
</dbReference>
<evidence type="ECO:0000256" key="4">
    <source>
        <dbReference type="ARBA" id="ARBA00023172"/>
    </source>
</evidence>
<evidence type="ECO:0000256" key="2">
    <source>
        <dbReference type="ARBA" id="ARBA00022908"/>
    </source>
</evidence>
<comment type="similarity">
    <text evidence="1">Belongs to the 'phage' integrase family.</text>
</comment>
<feature type="domain" description="Core-binding (CB)" evidence="8">
    <location>
        <begin position="82"/>
        <end position="162"/>
    </location>
</feature>
<evidence type="ECO:0000259" key="7">
    <source>
        <dbReference type="PROSITE" id="PS51898"/>
    </source>
</evidence>
<dbReference type="InterPro" id="IPR050090">
    <property type="entry name" value="Tyrosine_recombinase_XerCD"/>
</dbReference>
<evidence type="ECO:0008006" key="10">
    <source>
        <dbReference type="Google" id="ProtNLM"/>
    </source>
</evidence>
<dbReference type="Gene3D" id="1.10.150.130">
    <property type="match status" value="1"/>
</dbReference>
<dbReference type="PANTHER" id="PTHR30349:SF64">
    <property type="entry name" value="PROPHAGE INTEGRASE INTD-RELATED"/>
    <property type="match status" value="1"/>
</dbReference>
<feature type="region of interest" description="Disordered" evidence="6">
    <location>
        <begin position="1"/>
        <end position="25"/>
    </location>
</feature>
<dbReference type="Pfam" id="PF14659">
    <property type="entry name" value="Phage_int_SAM_3"/>
    <property type="match status" value="1"/>
</dbReference>
<evidence type="ECO:0000256" key="1">
    <source>
        <dbReference type="ARBA" id="ARBA00008857"/>
    </source>
</evidence>